<comment type="caution">
    <text evidence="1">The sequence shown here is derived from an EMBL/GenBank/DDBJ whole genome shotgun (WGS) entry which is preliminary data.</text>
</comment>
<sequence>MFGLRADRTLLLLVTASFAGIWLNGTPVPISGATSAIARPFPAEAASRQSLTIVVSPDTLREPLLLKVRAQDSTTTLSGQVELDGRSLFEVFGSNGILLDLSPHLQRGRNALSLKGRYTPASAGVRVELIGRGIQASQQVSGNGIFDSEVVIEVR</sequence>
<dbReference type="RefSeq" id="WP_022607473.1">
    <property type="nucleotide sequence ID" value="NZ_ASSJ01000055.1"/>
</dbReference>
<dbReference type="InParanoid" id="U5DMX4"/>
<dbReference type="eggNOG" id="ENOG5033BWY">
    <property type="taxonomic scope" value="Bacteria"/>
</dbReference>
<evidence type="ECO:0000313" key="1">
    <source>
        <dbReference type="EMBL" id="ERN41045.1"/>
    </source>
</evidence>
<accession>U5DMX4</accession>
<keyword evidence="2" id="KW-1185">Reference proteome</keyword>
<protein>
    <submittedName>
        <fullName evidence="1">Uncharacterized protein</fullName>
    </submittedName>
</protein>
<proteinExistence type="predicted"/>
<organism evidence="1 2">
    <name type="scientific">Rubidibacter lacunae KORDI 51-2</name>
    <dbReference type="NCBI Taxonomy" id="582515"/>
    <lineage>
        <taxon>Bacteria</taxon>
        <taxon>Bacillati</taxon>
        <taxon>Cyanobacteriota</taxon>
        <taxon>Cyanophyceae</taxon>
        <taxon>Oscillatoriophycideae</taxon>
        <taxon>Chroococcales</taxon>
        <taxon>Aphanothecaceae</taxon>
        <taxon>Rubidibacter</taxon>
    </lineage>
</organism>
<dbReference type="EMBL" id="ASSJ01000055">
    <property type="protein sequence ID" value="ERN41045.1"/>
    <property type="molecule type" value="Genomic_DNA"/>
</dbReference>
<evidence type="ECO:0000313" key="2">
    <source>
        <dbReference type="Proteomes" id="UP000016960"/>
    </source>
</evidence>
<dbReference type="Proteomes" id="UP000016960">
    <property type="component" value="Unassembled WGS sequence"/>
</dbReference>
<dbReference type="AlphaFoldDB" id="U5DMX4"/>
<name>U5DMX4_9CHRO</name>
<reference evidence="1 2" key="1">
    <citation type="submission" date="2013-05" db="EMBL/GenBank/DDBJ databases">
        <title>Draft genome sequence of Rubidibacter lacunae KORDI 51-2.</title>
        <authorList>
            <person name="Choi D.H."/>
            <person name="Noh J.H."/>
            <person name="Kwon K.-K."/>
            <person name="Lee J.-H."/>
            <person name="Ryu J.-Y."/>
        </authorList>
    </citation>
    <scope>NUCLEOTIDE SEQUENCE [LARGE SCALE GENOMIC DNA]</scope>
    <source>
        <strain evidence="1 2">KORDI 51-2</strain>
    </source>
</reference>
<gene>
    <name evidence="1" type="ORF">KR51_00023020</name>
</gene>